<protein>
    <recommendedName>
        <fullName evidence="3">Metalloprotease</fullName>
    </recommendedName>
</protein>
<dbReference type="Proteomes" id="UP001583172">
    <property type="component" value="Unassembled WGS sequence"/>
</dbReference>
<reference evidence="1 2" key="1">
    <citation type="journal article" date="2024" name="Commun. Biol.">
        <title>Comparative genomic analysis of thermophilic fungi reveals convergent evolutionary adaptations and gene losses.</title>
        <authorList>
            <person name="Steindorff A.S."/>
            <person name="Aguilar-Pontes M.V."/>
            <person name="Robinson A.J."/>
            <person name="Andreopoulos B."/>
            <person name="LaButti K."/>
            <person name="Kuo A."/>
            <person name="Mondo S."/>
            <person name="Riley R."/>
            <person name="Otillar R."/>
            <person name="Haridas S."/>
            <person name="Lipzen A."/>
            <person name="Grimwood J."/>
            <person name="Schmutz J."/>
            <person name="Clum A."/>
            <person name="Reid I.D."/>
            <person name="Moisan M.C."/>
            <person name="Butler G."/>
            <person name="Nguyen T.T.M."/>
            <person name="Dewar K."/>
            <person name="Conant G."/>
            <person name="Drula E."/>
            <person name="Henrissat B."/>
            <person name="Hansel C."/>
            <person name="Singer S."/>
            <person name="Hutchinson M.I."/>
            <person name="de Vries R.P."/>
            <person name="Natvig D.O."/>
            <person name="Powell A.J."/>
            <person name="Tsang A."/>
            <person name="Grigoriev I.V."/>
        </authorList>
    </citation>
    <scope>NUCLEOTIDE SEQUENCE [LARGE SCALE GENOMIC DNA]</scope>
    <source>
        <strain evidence="1 2">CBS 620.91</strain>
    </source>
</reference>
<gene>
    <name evidence="1" type="ORF">VTJ49DRAFT_3428</name>
</gene>
<accession>A0ABR3V7J8</accession>
<organism evidence="1 2">
    <name type="scientific">Humicola insolens</name>
    <name type="common">Soft-rot fungus</name>
    <dbReference type="NCBI Taxonomy" id="85995"/>
    <lineage>
        <taxon>Eukaryota</taxon>
        <taxon>Fungi</taxon>
        <taxon>Dikarya</taxon>
        <taxon>Ascomycota</taxon>
        <taxon>Pezizomycotina</taxon>
        <taxon>Sordariomycetes</taxon>
        <taxon>Sordariomycetidae</taxon>
        <taxon>Sordariales</taxon>
        <taxon>Chaetomiaceae</taxon>
        <taxon>Mycothermus</taxon>
    </lineage>
</organism>
<evidence type="ECO:0000313" key="2">
    <source>
        <dbReference type="Proteomes" id="UP001583172"/>
    </source>
</evidence>
<sequence length="208" mass="23148">MRREFPPIQMDHMPDAYAALVRGGWAKKGATLEMYSPRESYTVKVNNEIMTKLKDTKDNEDRDAYTFLMIVSITHEVAHALMNFLEGYGYGKTPVQASAPGTARSEKEGECGFAWELIVFGGIVEIWAPSTATTTTTHHPSKQQPKIKPTLLLLLPLLGTLTSAWRLELTSTNGRKISMHGTRASGCRNIEFTPYPNVKQANFDPSAK</sequence>
<proteinExistence type="predicted"/>
<evidence type="ECO:0008006" key="3">
    <source>
        <dbReference type="Google" id="ProtNLM"/>
    </source>
</evidence>
<comment type="caution">
    <text evidence="1">The sequence shown here is derived from an EMBL/GenBank/DDBJ whole genome shotgun (WGS) entry which is preliminary data.</text>
</comment>
<evidence type="ECO:0000313" key="1">
    <source>
        <dbReference type="EMBL" id="KAL1837764.1"/>
    </source>
</evidence>
<keyword evidence="2" id="KW-1185">Reference proteome</keyword>
<name>A0ABR3V7J8_HUMIN</name>
<dbReference type="EMBL" id="JAZGSY010000265">
    <property type="protein sequence ID" value="KAL1837764.1"/>
    <property type="molecule type" value="Genomic_DNA"/>
</dbReference>